<proteinExistence type="predicted"/>
<dbReference type="EMBL" id="RAWI01000858">
    <property type="protein sequence ID" value="RKH86731.1"/>
    <property type="molecule type" value="Genomic_DNA"/>
</dbReference>
<sequence>SIVPVVKGDPIALCPPMRDATIVTGQNPIVPVAQIALRHSQIVRLVTALVISQDARFAFWSQVVTSLDPGSAIKQMPKFLPPF</sequence>
<protein>
    <submittedName>
        <fullName evidence="1">Uncharacterized protein</fullName>
    </submittedName>
</protein>
<dbReference type="RefSeq" id="WP_158626215.1">
    <property type="nucleotide sequence ID" value="NZ_RAWI01000858.1"/>
</dbReference>
<name>A0ABX9Q331_9BACT</name>
<gene>
    <name evidence="1" type="ORF">D7Y13_42175</name>
</gene>
<evidence type="ECO:0000313" key="1">
    <source>
        <dbReference type="EMBL" id="RKH86731.1"/>
    </source>
</evidence>
<comment type="caution">
    <text evidence="1">The sequence shown here is derived from an EMBL/GenBank/DDBJ whole genome shotgun (WGS) entry which is preliminary data.</text>
</comment>
<dbReference type="Proteomes" id="UP000278907">
    <property type="component" value="Unassembled WGS sequence"/>
</dbReference>
<evidence type="ECO:0000313" key="2">
    <source>
        <dbReference type="Proteomes" id="UP000278907"/>
    </source>
</evidence>
<keyword evidence="2" id="KW-1185">Reference proteome</keyword>
<organism evidence="1 2">
    <name type="scientific">Corallococcus praedator</name>
    <dbReference type="NCBI Taxonomy" id="2316724"/>
    <lineage>
        <taxon>Bacteria</taxon>
        <taxon>Pseudomonadati</taxon>
        <taxon>Myxococcota</taxon>
        <taxon>Myxococcia</taxon>
        <taxon>Myxococcales</taxon>
        <taxon>Cystobacterineae</taxon>
        <taxon>Myxococcaceae</taxon>
        <taxon>Corallococcus</taxon>
    </lineage>
</organism>
<accession>A0ABX9Q331</accession>
<reference evidence="1 2" key="1">
    <citation type="submission" date="2018-09" db="EMBL/GenBank/DDBJ databases">
        <authorList>
            <person name="Livingstone P.G."/>
            <person name="Whitworth D.E."/>
        </authorList>
    </citation>
    <scope>NUCLEOTIDE SEQUENCE [LARGE SCALE GENOMIC DNA]</scope>
    <source>
        <strain evidence="1 2">CA031B</strain>
    </source>
</reference>
<feature type="non-terminal residue" evidence="1">
    <location>
        <position position="1"/>
    </location>
</feature>